<protein>
    <recommendedName>
        <fullName evidence="1">YbaK/aminoacyl-tRNA synthetase-associated domain-containing protein</fullName>
    </recommendedName>
</protein>
<sequence>MVFDEPVRSVKQASSVSGVSESDIVKTVVVRGARGDYAVVVLGSCRVSLEKLGLALKDESLRLARAREVLEVTGYESGGVPPVCLDERVRTVIDKRVLERDYVVGGGGSTHALLKLPVSLLLQFNSNPIVADVSEC</sequence>
<evidence type="ECO:0000313" key="2">
    <source>
        <dbReference type="EMBL" id="HHQ79933.1"/>
    </source>
</evidence>
<dbReference type="Pfam" id="PF04073">
    <property type="entry name" value="tRNA_edit"/>
    <property type="match status" value="1"/>
</dbReference>
<comment type="caution">
    <text evidence="2">The sequence shown here is derived from an EMBL/GenBank/DDBJ whole genome shotgun (WGS) entry which is preliminary data.</text>
</comment>
<accession>A0A7J3ZIQ0</accession>
<reference evidence="2" key="1">
    <citation type="journal article" date="2020" name="mSystems">
        <title>Genome- and Community-Level Interaction Insights into Carbon Utilization and Element Cycling Functions of Hydrothermarchaeota in Hydrothermal Sediment.</title>
        <authorList>
            <person name="Zhou Z."/>
            <person name="Liu Y."/>
            <person name="Xu W."/>
            <person name="Pan J."/>
            <person name="Luo Z.H."/>
            <person name="Li M."/>
        </authorList>
    </citation>
    <scope>NUCLEOTIDE SEQUENCE [LARGE SCALE GENOMIC DNA]</scope>
    <source>
        <strain evidence="2">SpSt-1116</strain>
    </source>
</reference>
<dbReference type="PANTHER" id="PTHR30411:SF1">
    <property type="entry name" value="CYTOPLASMIC PROTEIN"/>
    <property type="match status" value="1"/>
</dbReference>
<name>A0A7J3ZIQ0_9CREN</name>
<gene>
    <name evidence="2" type="ORF">ENM78_00490</name>
</gene>
<organism evidence="2">
    <name type="scientific">Fervidicoccus fontis</name>
    <dbReference type="NCBI Taxonomy" id="683846"/>
    <lineage>
        <taxon>Archaea</taxon>
        <taxon>Thermoproteota</taxon>
        <taxon>Thermoprotei</taxon>
        <taxon>Fervidicoccales</taxon>
        <taxon>Fervidicoccaceae</taxon>
        <taxon>Fervidicoccus</taxon>
    </lineage>
</organism>
<proteinExistence type="predicted"/>
<dbReference type="PANTHER" id="PTHR30411">
    <property type="entry name" value="CYTOPLASMIC PROTEIN"/>
    <property type="match status" value="1"/>
</dbReference>
<feature type="domain" description="YbaK/aminoacyl-tRNA synthetase-associated" evidence="1">
    <location>
        <begin position="5"/>
        <end position="120"/>
    </location>
</feature>
<dbReference type="AlphaFoldDB" id="A0A7J3ZIQ0"/>
<dbReference type="GO" id="GO:0002161">
    <property type="term" value="F:aminoacyl-tRNA deacylase activity"/>
    <property type="evidence" value="ECO:0007669"/>
    <property type="project" value="InterPro"/>
</dbReference>
<evidence type="ECO:0000259" key="1">
    <source>
        <dbReference type="Pfam" id="PF04073"/>
    </source>
</evidence>
<dbReference type="InterPro" id="IPR007214">
    <property type="entry name" value="YbaK/aa-tRNA-synth-assoc-dom"/>
</dbReference>
<dbReference type="Gene3D" id="3.90.960.10">
    <property type="entry name" value="YbaK/aminoacyl-tRNA synthetase-associated domain"/>
    <property type="match status" value="1"/>
</dbReference>
<dbReference type="SUPFAM" id="SSF55826">
    <property type="entry name" value="YbaK/ProRS associated domain"/>
    <property type="match status" value="1"/>
</dbReference>
<dbReference type="InterPro" id="IPR036754">
    <property type="entry name" value="YbaK/aa-tRNA-synt-asso_dom_sf"/>
</dbReference>
<dbReference type="EMBL" id="DRZC01000010">
    <property type="protein sequence ID" value="HHQ79933.1"/>
    <property type="molecule type" value="Genomic_DNA"/>
</dbReference>
<dbReference type="CDD" id="cd04332">
    <property type="entry name" value="YbaK_like"/>
    <property type="match status" value="1"/>
</dbReference>